<dbReference type="SUPFAM" id="SSF54427">
    <property type="entry name" value="NTF2-like"/>
    <property type="match status" value="1"/>
</dbReference>
<feature type="signal peptide" evidence="1">
    <location>
        <begin position="1"/>
        <end position="25"/>
    </location>
</feature>
<reference evidence="2" key="1">
    <citation type="submission" date="2021-12" db="EMBL/GenBank/DDBJ databases">
        <title>Bradyrhizobium xenonodulans sp. nov.</title>
        <authorList>
            <person name="Claassens R."/>
            <person name="Venter S.N."/>
            <person name="Beukes C.W."/>
            <person name="Stepkowski T."/>
            <person name="Steenkamp E.T."/>
        </authorList>
    </citation>
    <scope>NUCLEOTIDE SEQUENCE</scope>
    <source>
        <strain evidence="2">14AB</strain>
    </source>
</reference>
<evidence type="ECO:0000313" key="3">
    <source>
        <dbReference type="Proteomes" id="UP001179614"/>
    </source>
</evidence>
<dbReference type="Proteomes" id="UP001179614">
    <property type="component" value="Chromosome"/>
</dbReference>
<evidence type="ECO:0000313" key="2">
    <source>
        <dbReference type="EMBL" id="WBL75790.1"/>
    </source>
</evidence>
<sequence>MNRRNVLIATTFAALGARFAPDALAAERAEGGRSGAGNVNDVVVRYLTAWNEQDARRRHDLIAATWTEDGTYVDRVREGHGHGSIDGMIAKAQGQFPGYRLSLASGIEAHHDYLRFSWTAGGTADAPLYIKGTDFALMAEDGRFRSVIGFVDAAPAPVSR</sequence>
<keyword evidence="3" id="KW-1185">Reference proteome</keyword>
<organism evidence="2 3">
    <name type="scientific">Bradyrhizobium xenonodulans</name>
    <dbReference type="NCBI Taxonomy" id="2736875"/>
    <lineage>
        <taxon>Bacteria</taxon>
        <taxon>Pseudomonadati</taxon>
        <taxon>Pseudomonadota</taxon>
        <taxon>Alphaproteobacteria</taxon>
        <taxon>Hyphomicrobiales</taxon>
        <taxon>Nitrobacteraceae</taxon>
        <taxon>Bradyrhizobium</taxon>
    </lineage>
</organism>
<accession>A0ABY7MFU6</accession>
<feature type="chain" id="PRO_5046487267" evidence="1">
    <location>
        <begin position="26"/>
        <end position="160"/>
    </location>
</feature>
<dbReference type="EMBL" id="CP089391">
    <property type="protein sequence ID" value="WBL75790.1"/>
    <property type="molecule type" value="Genomic_DNA"/>
</dbReference>
<dbReference type="RefSeq" id="WP_270160601.1">
    <property type="nucleotide sequence ID" value="NZ_CP089391.1"/>
</dbReference>
<dbReference type="Gene3D" id="3.10.450.50">
    <property type="match status" value="1"/>
</dbReference>
<proteinExistence type="predicted"/>
<keyword evidence="1" id="KW-0732">Signal</keyword>
<gene>
    <name evidence="2" type="ORF">I3J27_22425</name>
</gene>
<name>A0ABY7MFU6_9BRAD</name>
<protein>
    <submittedName>
        <fullName evidence="2">Nuclear transport factor 2 family protein</fullName>
    </submittedName>
</protein>
<dbReference type="InterPro" id="IPR032710">
    <property type="entry name" value="NTF2-like_dom_sf"/>
</dbReference>
<evidence type="ECO:0000256" key="1">
    <source>
        <dbReference type="SAM" id="SignalP"/>
    </source>
</evidence>